<sequence>MSQIPSPKKIEPGSQTEQPPPSAVFLLSPRDLKGFKFITISIAPPQTVSGRSPPAASMTVGKFFNPEKGAVKLSPSSILLSTYSQKEMSFKEGHPIALDLSFAISLGLLPVTLSLKTTGCGIKRSVLQDKKDGDAESSRLRKLRCFPAVAFAWDRTSSLYIYPNLSSETITVDSAPALWNSVLGSETTTVLLVIVGLAIAIVFFALMRQAETRELGVTLPSVVEAVEYNLRLPCPFIKLTAFPLMVMLLLSFLWFHSIPSVSSFLVVSLTCYAVANGFVIILISILQSILYVAAVFFNERLLNLRI</sequence>
<dbReference type="EMBL" id="JBDFQZ010000007">
    <property type="protein sequence ID" value="KAK9704867.1"/>
    <property type="molecule type" value="Genomic_DNA"/>
</dbReference>
<proteinExistence type="predicted"/>
<keyword evidence="2" id="KW-1133">Transmembrane helix</keyword>
<reference evidence="3" key="1">
    <citation type="submission" date="2024-03" db="EMBL/GenBank/DDBJ databases">
        <title>WGS assembly of Saponaria officinalis var. Norfolk2.</title>
        <authorList>
            <person name="Jenkins J."/>
            <person name="Shu S."/>
            <person name="Grimwood J."/>
            <person name="Barry K."/>
            <person name="Goodstein D."/>
            <person name="Schmutz J."/>
            <person name="Leebens-Mack J."/>
            <person name="Osbourn A."/>
        </authorList>
    </citation>
    <scope>NUCLEOTIDE SEQUENCE [LARGE SCALE GENOMIC DNA]</scope>
    <source>
        <strain evidence="3">JIC</strain>
    </source>
</reference>
<keyword evidence="2" id="KW-0812">Transmembrane</keyword>
<organism evidence="3 4">
    <name type="scientific">Saponaria officinalis</name>
    <name type="common">Common soapwort</name>
    <name type="synonym">Lychnis saponaria</name>
    <dbReference type="NCBI Taxonomy" id="3572"/>
    <lineage>
        <taxon>Eukaryota</taxon>
        <taxon>Viridiplantae</taxon>
        <taxon>Streptophyta</taxon>
        <taxon>Embryophyta</taxon>
        <taxon>Tracheophyta</taxon>
        <taxon>Spermatophyta</taxon>
        <taxon>Magnoliopsida</taxon>
        <taxon>eudicotyledons</taxon>
        <taxon>Gunneridae</taxon>
        <taxon>Pentapetalae</taxon>
        <taxon>Caryophyllales</taxon>
        <taxon>Caryophyllaceae</taxon>
        <taxon>Caryophylleae</taxon>
        <taxon>Saponaria</taxon>
    </lineage>
</organism>
<dbReference type="AlphaFoldDB" id="A0AAW1JJX3"/>
<dbReference type="Proteomes" id="UP001443914">
    <property type="component" value="Unassembled WGS sequence"/>
</dbReference>
<feature type="transmembrane region" description="Helical" evidence="2">
    <location>
        <begin position="188"/>
        <end position="206"/>
    </location>
</feature>
<dbReference type="PANTHER" id="PTHR47346:SF1">
    <property type="entry name" value="GPI INOSITOL-DEACYLASE"/>
    <property type="match status" value="1"/>
</dbReference>
<evidence type="ECO:0000256" key="2">
    <source>
        <dbReference type="SAM" id="Phobius"/>
    </source>
</evidence>
<keyword evidence="2" id="KW-0472">Membrane</keyword>
<feature type="transmembrane region" description="Helical" evidence="2">
    <location>
        <begin position="264"/>
        <end position="297"/>
    </location>
</feature>
<comment type="caution">
    <text evidence="3">The sequence shown here is derived from an EMBL/GenBank/DDBJ whole genome shotgun (WGS) entry which is preliminary data.</text>
</comment>
<accession>A0AAW1JJX3</accession>
<evidence type="ECO:0000313" key="4">
    <source>
        <dbReference type="Proteomes" id="UP001443914"/>
    </source>
</evidence>
<evidence type="ECO:0000256" key="1">
    <source>
        <dbReference type="SAM" id="MobiDB-lite"/>
    </source>
</evidence>
<gene>
    <name evidence="3" type="ORF">RND81_07G016400</name>
</gene>
<keyword evidence="4" id="KW-1185">Reference proteome</keyword>
<protein>
    <submittedName>
        <fullName evidence="3">Uncharacterized protein</fullName>
    </submittedName>
</protein>
<evidence type="ECO:0000313" key="3">
    <source>
        <dbReference type="EMBL" id="KAK9704867.1"/>
    </source>
</evidence>
<feature type="region of interest" description="Disordered" evidence="1">
    <location>
        <begin position="1"/>
        <end position="22"/>
    </location>
</feature>
<feature type="transmembrane region" description="Helical" evidence="2">
    <location>
        <begin position="239"/>
        <end position="258"/>
    </location>
</feature>
<dbReference type="PANTHER" id="PTHR47346">
    <property type="entry name" value="HYDROLASES, ACTING ON ESTER BOND"/>
    <property type="match status" value="1"/>
</dbReference>
<name>A0AAW1JJX3_SAPOF</name>